<dbReference type="PROSITE" id="PS00383">
    <property type="entry name" value="TYR_PHOSPHATASE_1"/>
    <property type="match status" value="1"/>
</dbReference>
<dbReference type="SUPFAM" id="SSF52799">
    <property type="entry name" value="(Phosphotyrosine protein) phosphatases II"/>
    <property type="match status" value="1"/>
</dbReference>
<dbReference type="Proteomes" id="UP001162131">
    <property type="component" value="Unassembled WGS sequence"/>
</dbReference>
<feature type="domain" description="Tyrosine-protein phosphatase" evidence="5">
    <location>
        <begin position="50"/>
        <end position="190"/>
    </location>
</feature>
<evidence type="ECO:0000256" key="4">
    <source>
        <dbReference type="ARBA" id="ARBA00022912"/>
    </source>
</evidence>
<keyword evidence="4" id="KW-0904">Protein phosphatase</keyword>
<dbReference type="InterPro" id="IPR016130">
    <property type="entry name" value="Tyr_Pase_AS"/>
</dbReference>
<evidence type="ECO:0000259" key="5">
    <source>
        <dbReference type="PROSITE" id="PS50054"/>
    </source>
</evidence>
<evidence type="ECO:0000256" key="2">
    <source>
        <dbReference type="ARBA" id="ARBA00013064"/>
    </source>
</evidence>
<dbReference type="InterPro" id="IPR020422">
    <property type="entry name" value="TYR_PHOSPHATASE_DUAL_dom"/>
</dbReference>
<name>A0AAU9K615_9CILI</name>
<protein>
    <recommendedName>
        <fullName evidence="2">protein-tyrosine-phosphatase</fullName>
        <ecNumber evidence="2">3.1.3.48</ecNumber>
    </recommendedName>
</protein>
<accession>A0AAU9K615</accession>
<proteinExistence type="inferred from homology"/>
<evidence type="ECO:0000259" key="6">
    <source>
        <dbReference type="PROSITE" id="PS50056"/>
    </source>
</evidence>
<organism evidence="7 8">
    <name type="scientific">Blepharisma stoltei</name>
    <dbReference type="NCBI Taxonomy" id="1481888"/>
    <lineage>
        <taxon>Eukaryota</taxon>
        <taxon>Sar</taxon>
        <taxon>Alveolata</taxon>
        <taxon>Ciliophora</taxon>
        <taxon>Postciliodesmatophora</taxon>
        <taxon>Heterotrichea</taxon>
        <taxon>Heterotrichida</taxon>
        <taxon>Blepharismidae</taxon>
        <taxon>Blepharisma</taxon>
    </lineage>
</organism>
<reference evidence="7" key="1">
    <citation type="submission" date="2021-09" db="EMBL/GenBank/DDBJ databases">
        <authorList>
            <consortium name="AG Swart"/>
            <person name="Singh M."/>
            <person name="Singh A."/>
            <person name="Seah K."/>
            <person name="Emmerich C."/>
        </authorList>
    </citation>
    <scope>NUCLEOTIDE SEQUENCE</scope>
    <source>
        <strain evidence="7">ATCC30299</strain>
    </source>
</reference>
<dbReference type="GO" id="GO:0033550">
    <property type="term" value="F:MAP kinase tyrosine phosphatase activity"/>
    <property type="evidence" value="ECO:0007669"/>
    <property type="project" value="TreeGrafter"/>
</dbReference>
<comment type="caution">
    <text evidence="7">The sequence shown here is derived from an EMBL/GenBank/DDBJ whole genome shotgun (WGS) entry which is preliminary data.</text>
</comment>
<dbReference type="PANTHER" id="PTHR10159">
    <property type="entry name" value="DUAL SPECIFICITY PROTEIN PHOSPHATASE"/>
    <property type="match status" value="1"/>
</dbReference>
<dbReference type="CDD" id="cd14498">
    <property type="entry name" value="DSP"/>
    <property type="match status" value="1"/>
</dbReference>
<dbReference type="GO" id="GO:0005737">
    <property type="term" value="C:cytoplasm"/>
    <property type="evidence" value="ECO:0007669"/>
    <property type="project" value="TreeGrafter"/>
</dbReference>
<dbReference type="EC" id="3.1.3.48" evidence="2"/>
<keyword evidence="3" id="KW-0378">Hydrolase</keyword>
<dbReference type="PROSITE" id="PS50054">
    <property type="entry name" value="TYR_PHOSPHATASE_DUAL"/>
    <property type="match status" value="1"/>
</dbReference>
<evidence type="ECO:0000256" key="1">
    <source>
        <dbReference type="ARBA" id="ARBA00008601"/>
    </source>
</evidence>
<dbReference type="GO" id="GO:0043409">
    <property type="term" value="P:negative regulation of MAPK cascade"/>
    <property type="evidence" value="ECO:0007669"/>
    <property type="project" value="TreeGrafter"/>
</dbReference>
<keyword evidence="8" id="KW-1185">Reference proteome</keyword>
<dbReference type="InterPro" id="IPR029021">
    <property type="entry name" value="Prot-tyrosine_phosphatase-like"/>
</dbReference>
<dbReference type="PROSITE" id="PS50056">
    <property type="entry name" value="TYR_PHOSPHATASE_2"/>
    <property type="match status" value="1"/>
</dbReference>
<evidence type="ECO:0000256" key="3">
    <source>
        <dbReference type="ARBA" id="ARBA00022801"/>
    </source>
</evidence>
<evidence type="ECO:0000313" key="8">
    <source>
        <dbReference type="Proteomes" id="UP001162131"/>
    </source>
</evidence>
<evidence type="ECO:0000313" key="7">
    <source>
        <dbReference type="EMBL" id="CAG9331078.1"/>
    </source>
</evidence>
<gene>
    <name evidence="7" type="ORF">BSTOLATCC_MIC52484</name>
</gene>
<feature type="domain" description="Tyrosine specific protein phosphatases" evidence="6">
    <location>
        <begin position="108"/>
        <end position="169"/>
    </location>
</feature>
<dbReference type="InterPro" id="IPR000340">
    <property type="entry name" value="Dual-sp_phosphatase_cat-dom"/>
</dbReference>
<sequence length="192" mass="21889">MEEDKNSESCTYLISNGIYSNAHKPSTFDFPWSPRKWFVNLLKYYRTDNQPVKILENLYLGSIGASVFKQNLQNIGITHILIVAGQLSPVFPNDFIYKKLKIFDLPGSNIFSAFDEAFQFIDEGRAHGKVLVHCYAGRSRSGAVCVGYVMREKHLSLTDALSYVQEKRPKCLPNKGFMSQLKLYENTLARGY</sequence>
<dbReference type="GO" id="GO:0008330">
    <property type="term" value="F:protein tyrosine/threonine phosphatase activity"/>
    <property type="evidence" value="ECO:0007669"/>
    <property type="project" value="TreeGrafter"/>
</dbReference>
<dbReference type="PANTHER" id="PTHR10159:SF511">
    <property type="entry name" value="DUAL SPECIFICITY PROTEIN PHOSPHATASE 1"/>
    <property type="match status" value="1"/>
</dbReference>
<dbReference type="SMART" id="SM00195">
    <property type="entry name" value="DSPc"/>
    <property type="match status" value="1"/>
</dbReference>
<dbReference type="AlphaFoldDB" id="A0AAU9K615"/>
<dbReference type="GO" id="GO:0017017">
    <property type="term" value="F:MAP kinase tyrosine/serine/threonine phosphatase activity"/>
    <property type="evidence" value="ECO:0007669"/>
    <property type="project" value="TreeGrafter"/>
</dbReference>
<dbReference type="InterPro" id="IPR000387">
    <property type="entry name" value="Tyr_Pase_dom"/>
</dbReference>
<dbReference type="Gene3D" id="3.90.190.10">
    <property type="entry name" value="Protein tyrosine phosphatase superfamily"/>
    <property type="match status" value="1"/>
</dbReference>
<dbReference type="Pfam" id="PF00782">
    <property type="entry name" value="DSPc"/>
    <property type="match status" value="1"/>
</dbReference>
<dbReference type="EMBL" id="CAJZBQ010000052">
    <property type="protein sequence ID" value="CAG9331078.1"/>
    <property type="molecule type" value="Genomic_DNA"/>
</dbReference>
<comment type="similarity">
    <text evidence="1">Belongs to the protein-tyrosine phosphatase family. Non-receptor class dual specificity subfamily.</text>
</comment>